<keyword evidence="4" id="KW-1185">Reference proteome</keyword>
<keyword evidence="3" id="KW-0808">Transferase</keyword>
<feature type="domain" description="MOFRL-associated" evidence="2">
    <location>
        <begin position="16"/>
        <end position="235"/>
    </location>
</feature>
<dbReference type="InterPro" id="IPR025286">
    <property type="entry name" value="MOFRL_assoc_dom"/>
</dbReference>
<dbReference type="InterPro" id="IPR039760">
    <property type="entry name" value="MOFRL_protein"/>
</dbReference>
<protein>
    <submittedName>
        <fullName evidence="3">Glycerate kinase</fullName>
    </submittedName>
</protein>
<dbReference type="SUPFAM" id="SSF82544">
    <property type="entry name" value="GckA/TtuD-like"/>
    <property type="match status" value="1"/>
</dbReference>
<evidence type="ECO:0000313" key="3">
    <source>
        <dbReference type="EMBL" id="GAA0514561.1"/>
    </source>
</evidence>
<evidence type="ECO:0000259" key="1">
    <source>
        <dbReference type="Pfam" id="PF05161"/>
    </source>
</evidence>
<dbReference type="Gene3D" id="3.40.1480.10">
    <property type="entry name" value="MOFRL domain"/>
    <property type="match status" value="1"/>
</dbReference>
<dbReference type="InterPro" id="IPR037035">
    <property type="entry name" value="GK-like_C_sf"/>
</dbReference>
<evidence type="ECO:0000313" key="4">
    <source>
        <dbReference type="Proteomes" id="UP001500191"/>
    </source>
</evidence>
<name>A0ABP3M9I1_9DEIO</name>
<evidence type="ECO:0000259" key="2">
    <source>
        <dbReference type="Pfam" id="PF13660"/>
    </source>
</evidence>
<dbReference type="Pfam" id="PF05161">
    <property type="entry name" value="MOFRL"/>
    <property type="match status" value="1"/>
</dbReference>
<dbReference type="EMBL" id="BAAADB010000021">
    <property type="protein sequence ID" value="GAA0514561.1"/>
    <property type="molecule type" value="Genomic_DNA"/>
</dbReference>
<dbReference type="InterPro" id="IPR007835">
    <property type="entry name" value="MOFRL"/>
</dbReference>
<dbReference type="Pfam" id="PF13660">
    <property type="entry name" value="DUF4147"/>
    <property type="match status" value="1"/>
</dbReference>
<comment type="caution">
    <text evidence="3">The sequence shown here is derived from an EMBL/GenBank/DDBJ whole genome shotgun (WGS) entry which is preliminary data.</text>
</comment>
<dbReference type="PANTHER" id="PTHR12227">
    <property type="entry name" value="GLYCERATE KINASE"/>
    <property type="match status" value="1"/>
</dbReference>
<organism evidence="3 4">
    <name type="scientific">Deinococcus depolymerans</name>
    <dbReference type="NCBI Taxonomy" id="392408"/>
    <lineage>
        <taxon>Bacteria</taxon>
        <taxon>Thermotogati</taxon>
        <taxon>Deinococcota</taxon>
        <taxon>Deinococci</taxon>
        <taxon>Deinococcales</taxon>
        <taxon>Deinococcaceae</taxon>
        <taxon>Deinococcus</taxon>
    </lineage>
</organism>
<gene>
    <name evidence="3" type="ORF">GCM10008937_22840</name>
</gene>
<dbReference type="PANTHER" id="PTHR12227:SF0">
    <property type="entry name" value="GLYCERATE KINASE"/>
    <property type="match status" value="1"/>
</dbReference>
<keyword evidence="3" id="KW-0418">Kinase</keyword>
<dbReference type="RefSeq" id="WP_343758917.1">
    <property type="nucleotide sequence ID" value="NZ_BAAADB010000021.1"/>
</dbReference>
<accession>A0ABP3M9I1</accession>
<reference evidence="4" key="1">
    <citation type="journal article" date="2019" name="Int. J. Syst. Evol. Microbiol.">
        <title>The Global Catalogue of Microorganisms (GCM) 10K type strain sequencing project: providing services to taxonomists for standard genome sequencing and annotation.</title>
        <authorList>
            <consortium name="The Broad Institute Genomics Platform"/>
            <consortium name="The Broad Institute Genome Sequencing Center for Infectious Disease"/>
            <person name="Wu L."/>
            <person name="Ma J."/>
        </authorList>
    </citation>
    <scope>NUCLEOTIDE SEQUENCE [LARGE SCALE GENOMIC DNA]</scope>
    <source>
        <strain evidence="4">JCM 14368</strain>
    </source>
</reference>
<sequence>MTDLRPGSLGDPRALLRDAFLHALTVASPERLLAPHLAREAQPDLILAVGKASVPMARAALARWPQVPALVVRPAGPGGTDLPGLPAHAVVRTAAHPVPDASSEAAAREVLGRLRALGASQRALLLLSGGGSALLCLPRGVTLEGKQALTRDLLRCGADIHEINTVRRHLSGVKGGQLAAATRAHVRSLILSDVVGDDPAFIASGPAVPDPTTPADALAVLDRYALPAPEVRASLRRGRAGTPAVLPNASWEVIGSNRTLLEAARAFLRARGVPAVILGDTFTGEAQVLAGFHAAVIRSVRAHGTPVPAPVVLLSGGEATVTLTGGSGRGGRNLEFALALLAALGEEGVYALSAGSDGVDGSSAAAGAFLTPDSFARAVRAGLDVRAFLRSHDSHGFFEALGDTLVTGLTGHNLNDVRAVLVGPVG</sequence>
<feature type="domain" description="MOFRL" evidence="1">
    <location>
        <begin position="311"/>
        <end position="416"/>
    </location>
</feature>
<proteinExistence type="predicted"/>
<dbReference type="Gene3D" id="3.40.50.10180">
    <property type="entry name" value="Glycerate kinase, MOFRL-like N-terminal domain"/>
    <property type="match status" value="1"/>
</dbReference>
<dbReference type="GO" id="GO:0016301">
    <property type="term" value="F:kinase activity"/>
    <property type="evidence" value="ECO:0007669"/>
    <property type="project" value="UniProtKB-KW"/>
</dbReference>
<dbReference type="InterPro" id="IPR038614">
    <property type="entry name" value="GK_N_sf"/>
</dbReference>
<dbReference type="Proteomes" id="UP001500191">
    <property type="component" value="Unassembled WGS sequence"/>
</dbReference>